<evidence type="ECO:0000313" key="2">
    <source>
        <dbReference type="EMBL" id="RMJ11029.1"/>
    </source>
</evidence>
<protein>
    <recommendedName>
        <fullName evidence="1">H-type lectin domain-containing protein</fullName>
    </recommendedName>
</protein>
<dbReference type="InterPro" id="IPR019019">
    <property type="entry name" value="H-type_lectin_domain"/>
</dbReference>
<name>A0A3M2S0M1_9HYPO</name>
<feature type="domain" description="H-type lectin" evidence="1">
    <location>
        <begin position="44"/>
        <end position="103"/>
    </location>
</feature>
<dbReference type="Gene3D" id="2.60.40.2080">
    <property type="match status" value="1"/>
</dbReference>
<accession>A0A3M2S0M1</accession>
<proteinExistence type="predicted"/>
<dbReference type="EMBL" id="NKUJ01000182">
    <property type="protein sequence ID" value="RMJ11029.1"/>
    <property type="molecule type" value="Genomic_DNA"/>
</dbReference>
<gene>
    <name evidence="2" type="ORF">CDV36_009354</name>
</gene>
<dbReference type="GO" id="GO:0007155">
    <property type="term" value="P:cell adhesion"/>
    <property type="evidence" value="ECO:0007669"/>
    <property type="project" value="InterPro"/>
</dbReference>
<dbReference type="AlphaFoldDB" id="A0A3M2S0M1"/>
<reference evidence="2 3" key="1">
    <citation type="submission" date="2017-06" db="EMBL/GenBank/DDBJ databases">
        <title>Comparative genomic analysis of Ambrosia Fusariam Clade fungi.</title>
        <authorList>
            <person name="Stajich J.E."/>
            <person name="Carrillo J."/>
            <person name="Kijimoto T."/>
            <person name="Eskalen A."/>
            <person name="O'Donnell K."/>
            <person name="Kasson M."/>
        </authorList>
    </citation>
    <scope>NUCLEOTIDE SEQUENCE [LARGE SCALE GENOMIC DNA]</scope>
    <source>
        <strain evidence="2">UCR3666</strain>
    </source>
</reference>
<dbReference type="InterPro" id="IPR037221">
    <property type="entry name" value="H-type_lectin_dom_sf"/>
</dbReference>
<evidence type="ECO:0000259" key="1">
    <source>
        <dbReference type="Pfam" id="PF09458"/>
    </source>
</evidence>
<dbReference type="OrthoDB" id="291007at2759"/>
<evidence type="ECO:0000313" key="3">
    <source>
        <dbReference type="Proteomes" id="UP000277212"/>
    </source>
</evidence>
<dbReference type="Proteomes" id="UP000277212">
    <property type="component" value="Unassembled WGS sequence"/>
</dbReference>
<sequence>MQQYGLRSRELKTLFDTAEEVFERTEFWHYWYRLEGVINTPTDQFPKRRPHVFAAVLLLDLDREFNARCEIQVSGVTQTGMKIGLSPWRDTNCHYVDYSWLAFDEDFYKNHLKSKL</sequence>
<dbReference type="GO" id="GO:0030246">
    <property type="term" value="F:carbohydrate binding"/>
    <property type="evidence" value="ECO:0007669"/>
    <property type="project" value="InterPro"/>
</dbReference>
<comment type="caution">
    <text evidence="2">The sequence shown here is derived from an EMBL/GenBank/DDBJ whole genome shotgun (WGS) entry which is preliminary data.</text>
</comment>
<dbReference type="SUPFAM" id="SSF141086">
    <property type="entry name" value="Agglutinin HPA-like"/>
    <property type="match status" value="1"/>
</dbReference>
<keyword evidence="3" id="KW-1185">Reference proteome</keyword>
<organism evidence="2 3">
    <name type="scientific">Fusarium kuroshium</name>
    <dbReference type="NCBI Taxonomy" id="2010991"/>
    <lineage>
        <taxon>Eukaryota</taxon>
        <taxon>Fungi</taxon>
        <taxon>Dikarya</taxon>
        <taxon>Ascomycota</taxon>
        <taxon>Pezizomycotina</taxon>
        <taxon>Sordariomycetes</taxon>
        <taxon>Hypocreomycetidae</taxon>
        <taxon>Hypocreales</taxon>
        <taxon>Nectriaceae</taxon>
        <taxon>Fusarium</taxon>
        <taxon>Fusarium solani species complex</taxon>
    </lineage>
</organism>
<dbReference type="Pfam" id="PF09458">
    <property type="entry name" value="H_lectin"/>
    <property type="match status" value="1"/>
</dbReference>